<feature type="domain" description="LysM" evidence="1">
    <location>
        <begin position="187"/>
        <end position="232"/>
    </location>
</feature>
<proteinExistence type="predicted"/>
<dbReference type="InterPro" id="IPR036779">
    <property type="entry name" value="LysM_dom_sf"/>
</dbReference>
<dbReference type="SMART" id="SM00257">
    <property type="entry name" value="LysM"/>
    <property type="match status" value="4"/>
</dbReference>
<dbReference type="GO" id="GO:0008932">
    <property type="term" value="F:lytic endotransglycosylase activity"/>
    <property type="evidence" value="ECO:0007669"/>
    <property type="project" value="TreeGrafter"/>
</dbReference>
<feature type="domain" description="LysM" evidence="1">
    <location>
        <begin position="128"/>
        <end position="172"/>
    </location>
</feature>
<dbReference type="Pfam" id="PF01476">
    <property type="entry name" value="LysM"/>
    <property type="match status" value="4"/>
</dbReference>
<keyword evidence="3" id="KW-1185">Reference proteome</keyword>
<dbReference type="PANTHER" id="PTHR33734">
    <property type="entry name" value="LYSM DOMAIN-CONTAINING GPI-ANCHORED PROTEIN 2"/>
    <property type="match status" value="1"/>
</dbReference>
<dbReference type="Proteomes" id="UP000295832">
    <property type="component" value="Unassembled WGS sequence"/>
</dbReference>
<sequence>MANQSDNPNCPNGSIYTIRPGDTLYNLSRRFEITLDEILNANPDIDPNNLKTGQKICIPVEEISGKCPTGFLYTVVLGDTFFSIARRFNVSIDALTSANSGVNPNQLQIGQELCIPAATPPVRPCPGRFYTVQAGETFTSIAKKFGYTLDALLIANPGIESKELRAGQEICLPPAPGAGPVSCPGGSIYIVKPGETLFIISQKYGTPLNELIAANPQIEDPNQLEAGIPICIPS</sequence>
<feature type="domain" description="LysM" evidence="1">
    <location>
        <begin position="14"/>
        <end position="58"/>
    </location>
</feature>
<organism evidence="2 3">
    <name type="scientific">Orenia marismortui</name>
    <dbReference type="NCBI Taxonomy" id="46469"/>
    <lineage>
        <taxon>Bacteria</taxon>
        <taxon>Bacillati</taxon>
        <taxon>Bacillota</taxon>
        <taxon>Clostridia</taxon>
        <taxon>Halanaerobiales</taxon>
        <taxon>Halobacteroidaceae</taxon>
        <taxon>Orenia</taxon>
    </lineage>
</organism>
<dbReference type="PROSITE" id="PS51782">
    <property type="entry name" value="LYSM"/>
    <property type="match status" value="4"/>
</dbReference>
<dbReference type="Gene3D" id="3.10.350.10">
    <property type="entry name" value="LysM domain"/>
    <property type="match status" value="4"/>
</dbReference>
<dbReference type="AlphaFoldDB" id="A0A4R8GG52"/>
<dbReference type="PANTHER" id="PTHR33734:SF22">
    <property type="entry name" value="MEMBRANE-BOUND LYTIC MUREIN TRANSGLYCOSYLASE D"/>
    <property type="match status" value="1"/>
</dbReference>
<gene>
    <name evidence="2" type="ORF">C7959_15310</name>
</gene>
<dbReference type="CDD" id="cd00118">
    <property type="entry name" value="LysM"/>
    <property type="match status" value="4"/>
</dbReference>
<accession>A0A4R8GG52</accession>
<name>A0A4R8GG52_9FIRM</name>
<evidence type="ECO:0000313" key="2">
    <source>
        <dbReference type="EMBL" id="TDX44492.1"/>
    </source>
</evidence>
<comment type="caution">
    <text evidence="2">The sequence shown here is derived from an EMBL/GenBank/DDBJ whole genome shotgun (WGS) entry which is preliminary data.</text>
</comment>
<dbReference type="SUPFAM" id="SSF54106">
    <property type="entry name" value="LysM domain"/>
    <property type="match status" value="4"/>
</dbReference>
<reference evidence="2 3" key="1">
    <citation type="submission" date="2019-03" db="EMBL/GenBank/DDBJ databases">
        <title>Subsurface microbial communities from deep shales in Ohio and West Virginia, USA.</title>
        <authorList>
            <person name="Wrighton K."/>
        </authorList>
    </citation>
    <scope>NUCLEOTIDE SEQUENCE [LARGE SCALE GENOMIC DNA]</scope>
    <source>
        <strain evidence="2 3">MSL 6dP</strain>
    </source>
</reference>
<evidence type="ECO:0000313" key="3">
    <source>
        <dbReference type="Proteomes" id="UP000295832"/>
    </source>
</evidence>
<dbReference type="InterPro" id="IPR018392">
    <property type="entry name" value="LysM"/>
</dbReference>
<dbReference type="STRING" id="926561.GCA_000379025_01482"/>
<feature type="domain" description="LysM" evidence="1">
    <location>
        <begin position="71"/>
        <end position="115"/>
    </location>
</feature>
<evidence type="ECO:0000259" key="1">
    <source>
        <dbReference type="PROSITE" id="PS51782"/>
    </source>
</evidence>
<dbReference type="EMBL" id="SOEG01000053">
    <property type="protein sequence ID" value="TDX44492.1"/>
    <property type="molecule type" value="Genomic_DNA"/>
</dbReference>
<dbReference type="RefSeq" id="WP_134119095.1">
    <property type="nucleotide sequence ID" value="NZ_SOEG01000053.1"/>
</dbReference>
<protein>
    <submittedName>
        <fullName evidence="2">LysM domain-containing protein</fullName>
    </submittedName>
</protein>